<accession>A0A9P9WMI5</accession>
<feature type="compositionally biased region" description="Low complexity" evidence="8">
    <location>
        <begin position="291"/>
        <end position="321"/>
    </location>
</feature>
<dbReference type="AlphaFoldDB" id="A0A9P9WMI5"/>
<keyword evidence="11" id="KW-1185">Reference proteome</keyword>
<feature type="domain" description="G-patch" evidence="9">
    <location>
        <begin position="25"/>
        <end position="79"/>
    </location>
</feature>
<comment type="subcellular location">
    <subcellularLocation>
        <location evidence="1">Nucleus</location>
        <location evidence="1">Nucleolus</location>
    </subcellularLocation>
</comment>
<gene>
    <name evidence="10" type="ORF">JX265_006379</name>
</gene>
<feature type="compositionally biased region" description="Polar residues" evidence="8">
    <location>
        <begin position="15"/>
        <end position="24"/>
    </location>
</feature>
<reference evidence="10" key="1">
    <citation type="submission" date="2021-03" db="EMBL/GenBank/DDBJ databases">
        <title>Revisited historic fungal species revealed as producer of novel bioactive compounds through whole genome sequencing and comparative genomics.</title>
        <authorList>
            <person name="Vignolle G.A."/>
            <person name="Hochenegger N."/>
            <person name="Mach R.L."/>
            <person name="Mach-Aigner A.R."/>
            <person name="Javad Rahimi M."/>
            <person name="Salim K.A."/>
            <person name="Chan C.M."/>
            <person name="Lim L.B.L."/>
            <person name="Cai F."/>
            <person name="Druzhinina I.S."/>
            <person name="U'Ren J.M."/>
            <person name="Derntl C."/>
        </authorList>
    </citation>
    <scope>NUCLEOTIDE SEQUENCE</scope>
    <source>
        <strain evidence="10">TUCIM 5799</strain>
    </source>
</reference>
<dbReference type="InterPro" id="IPR000467">
    <property type="entry name" value="G_patch_dom"/>
</dbReference>
<dbReference type="InterPro" id="IPR050656">
    <property type="entry name" value="PINX1"/>
</dbReference>
<dbReference type="Proteomes" id="UP000829685">
    <property type="component" value="Unassembled WGS sequence"/>
</dbReference>
<evidence type="ECO:0000256" key="8">
    <source>
        <dbReference type="SAM" id="MobiDB-lite"/>
    </source>
</evidence>
<dbReference type="SMART" id="SM00443">
    <property type="entry name" value="G_patch"/>
    <property type="match status" value="1"/>
</dbReference>
<evidence type="ECO:0000259" key="9">
    <source>
        <dbReference type="PROSITE" id="PS50174"/>
    </source>
</evidence>
<dbReference type="PROSITE" id="PS50174">
    <property type="entry name" value="G_PATCH"/>
    <property type="match status" value="1"/>
</dbReference>
<feature type="region of interest" description="Disordered" evidence="8">
    <location>
        <begin position="1"/>
        <end position="24"/>
    </location>
</feature>
<dbReference type="EMBL" id="JAFIMR010000014">
    <property type="protein sequence ID" value="KAI1870209.1"/>
    <property type="molecule type" value="Genomic_DNA"/>
</dbReference>
<feature type="compositionally biased region" description="Basic residues" evidence="8">
    <location>
        <begin position="247"/>
        <end position="257"/>
    </location>
</feature>
<comment type="similarity">
    <text evidence="5">Belongs to the PINX1 family.</text>
</comment>
<feature type="compositionally biased region" description="Basic and acidic residues" evidence="8">
    <location>
        <begin position="158"/>
        <end position="170"/>
    </location>
</feature>
<evidence type="ECO:0000256" key="3">
    <source>
        <dbReference type="ARBA" id="ARBA00022552"/>
    </source>
</evidence>
<dbReference type="OrthoDB" id="29523at2759"/>
<evidence type="ECO:0000256" key="7">
    <source>
        <dbReference type="ARBA" id="ARBA00043878"/>
    </source>
</evidence>
<evidence type="ECO:0000256" key="5">
    <source>
        <dbReference type="ARBA" id="ARBA00038007"/>
    </source>
</evidence>
<sequence>MGLSGTKNRRKLNEDPNNTKWSRNEATFGQKILRAHGWEPGQYLGAQDSSHAELHSAASSAPIKVTLKDDTRGLGAKVRHKQGDVCTGLDVFKDLLGRLNGKSDETIKQEQAVRSELKTSIYIERKWGPMRFVKGGLLVGDQITDLIKQSTETNAPVKTEETESAVDSKSDKKKSKKRKAEDSDILNDAETDRKDKKKKKRSKDESSTPDEPTSDSEKKRRKKEKKERKARKAELENADGASDVKPKSKKDKKRKESKRSDAPVDDSDQSDVAAVEDSERAKKKKKRKPSEASAESASEAVGDSVVDSGTSTPVSTGTSTPQPFNRRLVRSRFIASKQMAMSDMTALNQILYVKPV</sequence>
<dbReference type="Pfam" id="PF01585">
    <property type="entry name" value="G-patch"/>
    <property type="match status" value="1"/>
</dbReference>
<feature type="region of interest" description="Disordered" evidence="8">
    <location>
        <begin position="150"/>
        <end position="327"/>
    </location>
</feature>
<keyword evidence="3" id="KW-0698">rRNA processing</keyword>
<evidence type="ECO:0000256" key="4">
    <source>
        <dbReference type="ARBA" id="ARBA00023242"/>
    </source>
</evidence>
<dbReference type="GO" id="GO:0003676">
    <property type="term" value="F:nucleic acid binding"/>
    <property type="evidence" value="ECO:0007669"/>
    <property type="project" value="InterPro"/>
</dbReference>
<organism evidence="10 11">
    <name type="scientific">Neoarthrinium moseri</name>
    <dbReference type="NCBI Taxonomy" id="1658444"/>
    <lineage>
        <taxon>Eukaryota</taxon>
        <taxon>Fungi</taxon>
        <taxon>Dikarya</taxon>
        <taxon>Ascomycota</taxon>
        <taxon>Pezizomycotina</taxon>
        <taxon>Sordariomycetes</taxon>
        <taxon>Xylariomycetidae</taxon>
        <taxon>Amphisphaeriales</taxon>
        <taxon>Apiosporaceae</taxon>
        <taxon>Neoarthrinium</taxon>
    </lineage>
</organism>
<evidence type="ECO:0000313" key="10">
    <source>
        <dbReference type="EMBL" id="KAI1870209.1"/>
    </source>
</evidence>
<evidence type="ECO:0000313" key="11">
    <source>
        <dbReference type="Proteomes" id="UP000829685"/>
    </source>
</evidence>
<evidence type="ECO:0000256" key="1">
    <source>
        <dbReference type="ARBA" id="ARBA00004604"/>
    </source>
</evidence>
<comment type="caution">
    <text evidence="10">The sequence shown here is derived from an EMBL/GenBank/DDBJ whole genome shotgun (WGS) entry which is preliminary data.</text>
</comment>
<evidence type="ECO:0000256" key="6">
    <source>
        <dbReference type="ARBA" id="ARBA00041961"/>
    </source>
</evidence>
<name>A0A9P9WMI5_9PEZI</name>
<comment type="function">
    <text evidence="7">Involved in rRNA-processing at A0, A1 and A2 sites and negatively regulates telomerase.</text>
</comment>
<dbReference type="PANTHER" id="PTHR23149">
    <property type="entry name" value="G PATCH DOMAIN CONTAINING PROTEIN"/>
    <property type="match status" value="1"/>
</dbReference>
<evidence type="ECO:0000256" key="2">
    <source>
        <dbReference type="ARBA" id="ARBA00022517"/>
    </source>
</evidence>
<proteinExistence type="inferred from homology"/>
<dbReference type="PANTHER" id="PTHR23149:SF31">
    <property type="entry name" value="PROTEIN PXR1"/>
    <property type="match status" value="1"/>
</dbReference>
<dbReference type="GO" id="GO:0005730">
    <property type="term" value="C:nucleolus"/>
    <property type="evidence" value="ECO:0007669"/>
    <property type="project" value="UniProtKB-SubCell"/>
</dbReference>
<feature type="compositionally biased region" description="Basic residues" evidence="8">
    <location>
        <begin position="219"/>
        <end position="231"/>
    </location>
</feature>
<keyword evidence="2" id="KW-0690">Ribosome biogenesis</keyword>
<dbReference type="GO" id="GO:0006364">
    <property type="term" value="P:rRNA processing"/>
    <property type="evidence" value="ECO:0007669"/>
    <property type="project" value="UniProtKB-KW"/>
</dbReference>
<protein>
    <recommendedName>
        <fullName evidence="6">PinX1-related protein 1</fullName>
    </recommendedName>
</protein>
<keyword evidence="4" id="KW-0539">Nucleus</keyword>